<dbReference type="AlphaFoldDB" id="A0A0L0V0B2"/>
<dbReference type="PANTHER" id="PTHR33069">
    <property type="entry name" value="CHROMOSOME 7, WHOLE GENOME SHOTGUN SEQUENCE-RELATED"/>
    <property type="match status" value="1"/>
</dbReference>
<dbReference type="OrthoDB" id="10651630at2759"/>
<proteinExistence type="predicted"/>
<dbReference type="Proteomes" id="UP000054564">
    <property type="component" value="Unassembled WGS sequence"/>
</dbReference>
<name>A0A0L0V0B2_9BASI</name>
<gene>
    <name evidence="1" type="ORF">PSTG_14160</name>
</gene>
<dbReference type="EMBL" id="AJIL01000164">
    <property type="protein sequence ID" value="KNE92439.1"/>
    <property type="molecule type" value="Genomic_DNA"/>
</dbReference>
<organism evidence="1 2">
    <name type="scientific">Puccinia striiformis f. sp. tritici PST-78</name>
    <dbReference type="NCBI Taxonomy" id="1165861"/>
    <lineage>
        <taxon>Eukaryota</taxon>
        <taxon>Fungi</taxon>
        <taxon>Dikarya</taxon>
        <taxon>Basidiomycota</taxon>
        <taxon>Pucciniomycotina</taxon>
        <taxon>Pucciniomycetes</taxon>
        <taxon>Pucciniales</taxon>
        <taxon>Pucciniaceae</taxon>
        <taxon>Puccinia</taxon>
    </lineage>
</organism>
<dbReference type="PANTHER" id="PTHR33069:SF3">
    <property type="entry name" value="DYNEIN HEAVY CHAIN TAIL DOMAIN-CONTAINING PROTEIN"/>
    <property type="match status" value="1"/>
</dbReference>
<evidence type="ECO:0000313" key="1">
    <source>
        <dbReference type="EMBL" id="KNE92439.1"/>
    </source>
</evidence>
<sequence>MLSLLVKLIHEPVIQLTRLTIPFLKLSKLFFKKLSRAGMNKNLTSSFTEMNSIQLECLCNSAGLVSSNLSTLTNLLVNADANDGAIANPVNSLEMIQVTETLASQFKTPVQLEVLYLISLVAETGGLPDQNYYKDYFLTWNTQFTLAIHNFVQFVQTI</sequence>
<comment type="caution">
    <text evidence="1">The sequence shown here is derived from an EMBL/GenBank/DDBJ whole genome shotgun (WGS) entry which is preliminary data.</text>
</comment>
<reference evidence="2" key="1">
    <citation type="submission" date="2014-03" db="EMBL/GenBank/DDBJ databases">
        <title>The Genome Sequence of Puccinia striiformis f. sp. tritici PST-78.</title>
        <authorList>
            <consortium name="The Broad Institute Genome Sequencing Platform"/>
            <person name="Cuomo C."/>
            <person name="Hulbert S."/>
            <person name="Chen X."/>
            <person name="Walker B."/>
            <person name="Young S.K."/>
            <person name="Zeng Q."/>
            <person name="Gargeya S."/>
            <person name="Fitzgerald M."/>
            <person name="Haas B."/>
            <person name="Abouelleil A."/>
            <person name="Alvarado L."/>
            <person name="Arachchi H.M."/>
            <person name="Berlin A.M."/>
            <person name="Chapman S.B."/>
            <person name="Goldberg J."/>
            <person name="Griggs A."/>
            <person name="Gujja S."/>
            <person name="Hansen M."/>
            <person name="Howarth C."/>
            <person name="Imamovic A."/>
            <person name="Larimer J."/>
            <person name="McCowan C."/>
            <person name="Montmayeur A."/>
            <person name="Murphy C."/>
            <person name="Neiman D."/>
            <person name="Pearson M."/>
            <person name="Priest M."/>
            <person name="Roberts A."/>
            <person name="Saif S."/>
            <person name="Shea T."/>
            <person name="Sisk P."/>
            <person name="Sykes S."/>
            <person name="Wortman J."/>
            <person name="Nusbaum C."/>
            <person name="Birren B."/>
        </authorList>
    </citation>
    <scope>NUCLEOTIDE SEQUENCE [LARGE SCALE GENOMIC DNA]</scope>
    <source>
        <strain evidence="2">race PST-78</strain>
    </source>
</reference>
<protein>
    <submittedName>
        <fullName evidence="1">Uncharacterized protein</fullName>
    </submittedName>
</protein>
<accession>A0A0L0V0B2</accession>
<evidence type="ECO:0000313" key="2">
    <source>
        <dbReference type="Proteomes" id="UP000054564"/>
    </source>
</evidence>
<keyword evidence="2" id="KW-1185">Reference proteome</keyword>